<keyword evidence="1" id="KW-1133">Transmembrane helix</keyword>
<sequence>MLIALFGALVGVVVGVVYGVLLQRALVDQGIGVLAIPWARIAMLVLLAAVGGVLAALWPARRAARLNVLGAISSA</sequence>
<evidence type="ECO:0000256" key="1">
    <source>
        <dbReference type="SAM" id="Phobius"/>
    </source>
</evidence>
<proteinExistence type="predicted"/>
<keyword evidence="1" id="KW-0812">Transmembrane</keyword>
<evidence type="ECO:0000313" key="2">
    <source>
        <dbReference type="EMBL" id="CAB5023516.1"/>
    </source>
</evidence>
<keyword evidence="1" id="KW-0472">Membrane</keyword>
<reference evidence="2" key="1">
    <citation type="submission" date="2020-05" db="EMBL/GenBank/DDBJ databases">
        <authorList>
            <person name="Chiriac C."/>
            <person name="Salcher M."/>
            <person name="Ghai R."/>
            <person name="Kavagutti S V."/>
        </authorList>
    </citation>
    <scope>NUCLEOTIDE SEQUENCE</scope>
</reference>
<dbReference type="AlphaFoldDB" id="A0A6J7R2Y8"/>
<protein>
    <submittedName>
        <fullName evidence="2">Unannotated protein</fullName>
    </submittedName>
</protein>
<accession>A0A6J7R2Y8</accession>
<dbReference type="EMBL" id="CAFBOZ010000326">
    <property type="protein sequence ID" value="CAB5023516.1"/>
    <property type="molecule type" value="Genomic_DNA"/>
</dbReference>
<name>A0A6J7R2Y8_9ZZZZ</name>
<feature type="transmembrane region" description="Helical" evidence="1">
    <location>
        <begin position="35"/>
        <end position="58"/>
    </location>
</feature>
<organism evidence="2">
    <name type="scientific">freshwater metagenome</name>
    <dbReference type="NCBI Taxonomy" id="449393"/>
    <lineage>
        <taxon>unclassified sequences</taxon>
        <taxon>metagenomes</taxon>
        <taxon>ecological metagenomes</taxon>
    </lineage>
</organism>
<gene>
    <name evidence="2" type="ORF">UFOPK3992_01850</name>
</gene>